<dbReference type="Proteomes" id="UP000325218">
    <property type="component" value="Unassembled WGS sequence"/>
</dbReference>
<reference evidence="1 2" key="1">
    <citation type="submission" date="2019-08" db="EMBL/GenBank/DDBJ databases">
        <title>Genome sequencing of Paenibacillus faecis DSM 23593(T).</title>
        <authorList>
            <person name="Kook J.-K."/>
            <person name="Park S.-N."/>
            <person name="Lim Y.K."/>
        </authorList>
    </citation>
    <scope>NUCLEOTIDE SEQUENCE [LARGE SCALE GENOMIC DNA]</scope>
    <source>
        <strain evidence="1 2">DSM 23593</strain>
    </source>
</reference>
<comment type="caution">
    <text evidence="1">The sequence shown here is derived from an EMBL/GenBank/DDBJ whole genome shotgun (WGS) entry which is preliminary data.</text>
</comment>
<name>A0A5D0D049_9BACL</name>
<dbReference type="AlphaFoldDB" id="A0A5D0D049"/>
<protein>
    <submittedName>
        <fullName evidence="1">Uncharacterized protein</fullName>
    </submittedName>
</protein>
<dbReference type="OrthoDB" id="2616991at2"/>
<dbReference type="Pfam" id="PF20118">
    <property type="entry name" value="DUF6508"/>
    <property type="match status" value="1"/>
</dbReference>
<dbReference type="RefSeq" id="WP_148450083.1">
    <property type="nucleotide sequence ID" value="NZ_VSDO01000001.1"/>
</dbReference>
<dbReference type="InterPro" id="IPR045425">
    <property type="entry name" value="DUF6508"/>
</dbReference>
<sequence>MSQHKELTKQDIESLVGFLDYFQNSGNTFYEVVNGYYRESPEVERFREELNRTGFLVVFNWHEWLADHEEFTDLAQPIDEPIKNADLDTLRKLMTSYIRGDRFNEGLFIRAVLNGHITCILLRLKALKDQV</sequence>
<proteinExistence type="predicted"/>
<keyword evidence="2" id="KW-1185">Reference proteome</keyword>
<evidence type="ECO:0000313" key="1">
    <source>
        <dbReference type="EMBL" id="TYA14487.1"/>
    </source>
</evidence>
<gene>
    <name evidence="1" type="ORF">FRY98_02015</name>
</gene>
<organism evidence="1 2">
    <name type="scientific">Paenibacillus faecis</name>
    <dbReference type="NCBI Taxonomy" id="862114"/>
    <lineage>
        <taxon>Bacteria</taxon>
        <taxon>Bacillati</taxon>
        <taxon>Bacillota</taxon>
        <taxon>Bacilli</taxon>
        <taxon>Bacillales</taxon>
        <taxon>Paenibacillaceae</taxon>
        <taxon>Paenibacillus</taxon>
    </lineage>
</organism>
<dbReference type="EMBL" id="VSDO01000001">
    <property type="protein sequence ID" value="TYA14487.1"/>
    <property type="molecule type" value="Genomic_DNA"/>
</dbReference>
<evidence type="ECO:0000313" key="2">
    <source>
        <dbReference type="Proteomes" id="UP000325218"/>
    </source>
</evidence>
<accession>A0A5D0D049</accession>